<comment type="caution">
    <text evidence="8">The sequence shown here is derived from an EMBL/GenBank/DDBJ whole genome shotgun (WGS) entry which is preliminary data.</text>
</comment>
<evidence type="ECO:0000313" key="8">
    <source>
        <dbReference type="EMBL" id="GIH16945.1"/>
    </source>
</evidence>
<proteinExistence type="inferred from homology"/>
<reference evidence="8" key="1">
    <citation type="submission" date="2021-01" db="EMBL/GenBank/DDBJ databases">
        <title>Whole genome shotgun sequence of Rugosimonospora africana NBRC 104875.</title>
        <authorList>
            <person name="Komaki H."/>
            <person name="Tamura T."/>
        </authorList>
    </citation>
    <scope>NUCLEOTIDE SEQUENCE</scope>
    <source>
        <strain evidence="8">NBRC 104875</strain>
    </source>
</reference>
<dbReference type="GO" id="GO:0046677">
    <property type="term" value="P:response to antibiotic"/>
    <property type="evidence" value="ECO:0007669"/>
    <property type="project" value="UniProtKB-KW"/>
</dbReference>
<accession>A0A8J3VS64</accession>
<dbReference type="PANTHER" id="PTHR43229">
    <property type="entry name" value="NODULATION PROTEIN J"/>
    <property type="match status" value="1"/>
</dbReference>
<dbReference type="InterPro" id="IPR000412">
    <property type="entry name" value="ABC_2_transport"/>
</dbReference>
<protein>
    <recommendedName>
        <fullName evidence="6">Transport permease protein</fullName>
    </recommendedName>
</protein>
<feature type="transmembrane region" description="Helical" evidence="6">
    <location>
        <begin position="21"/>
        <end position="42"/>
    </location>
</feature>
<dbReference type="InterPro" id="IPR051784">
    <property type="entry name" value="Nod_factor_ABC_transporter"/>
</dbReference>
<feature type="transmembrane region" description="Helical" evidence="6">
    <location>
        <begin position="228"/>
        <end position="247"/>
    </location>
</feature>
<evidence type="ECO:0000259" key="7">
    <source>
        <dbReference type="PROSITE" id="PS51012"/>
    </source>
</evidence>
<feature type="transmembrane region" description="Helical" evidence="6">
    <location>
        <begin position="172"/>
        <end position="190"/>
    </location>
</feature>
<dbReference type="Pfam" id="PF01061">
    <property type="entry name" value="ABC2_membrane"/>
    <property type="match status" value="1"/>
</dbReference>
<feature type="transmembrane region" description="Helical" evidence="6">
    <location>
        <begin position="54"/>
        <end position="74"/>
    </location>
</feature>
<evidence type="ECO:0000256" key="6">
    <source>
        <dbReference type="RuleBase" id="RU361157"/>
    </source>
</evidence>
<feature type="domain" description="ABC transmembrane type-2" evidence="7">
    <location>
        <begin position="21"/>
        <end position="253"/>
    </location>
</feature>
<dbReference type="PRINTS" id="PR00164">
    <property type="entry name" value="ABC2TRNSPORT"/>
</dbReference>
<feature type="transmembrane region" description="Helical" evidence="6">
    <location>
        <begin position="109"/>
        <end position="130"/>
    </location>
</feature>
<dbReference type="GO" id="GO:0043190">
    <property type="term" value="C:ATP-binding cassette (ABC) transporter complex"/>
    <property type="evidence" value="ECO:0007669"/>
    <property type="project" value="InterPro"/>
</dbReference>
<evidence type="ECO:0000313" key="9">
    <source>
        <dbReference type="Proteomes" id="UP000642748"/>
    </source>
</evidence>
<dbReference type="EMBL" id="BONZ01000049">
    <property type="protein sequence ID" value="GIH16945.1"/>
    <property type="molecule type" value="Genomic_DNA"/>
</dbReference>
<comment type="similarity">
    <text evidence="6">Belongs to the ABC-2 integral membrane protein family.</text>
</comment>
<comment type="subcellular location">
    <subcellularLocation>
        <location evidence="6">Cell membrane</location>
        <topology evidence="6">Multi-pass membrane protein</topology>
    </subcellularLocation>
    <subcellularLocation>
        <location evidence="1">Membrane</location>
        <topology evidence="1">Multi-pass membrane protein</topology>
    </subcellularLocation>
</comment>
<keyword evidence="2 6" id="KW-0812">Transmembrane</keyword>
<dbReference type="InterPro" id="IPR047817">
    <property type="entry name" value="ABC2_TM_bact-type"/>
</dbReference>
<keyword evidence="6" id="KW-0813">Transport</keyword>
<keyword evidence="3 6" id="KW-1133">Transmembrane helix</keyword>
<dbReference type="GO" id="GO:0140359">
    <property type="term" value="F:ABC-type transporter activity"/>
    <property type="evidence" value="ECO:0007669"/>
    <property type="project" value="InterPro"/>
</dbReference>
<keyword evidence="6" id="KW-1003">Cell membrane</keyword>
<feature type="transmembrane region" description="Helical" evidence="6">
    <location>
        <begin position="136"/>
        <end position="160"/>
    </location>
</feature>
<name>A0A8J3VS64_9ACTN</name>
<evidence type="ECO:0000256" key="2">
    <source>
        <dbReference type="ARBA" id="ARBA00022692"/>
    </source>
</evidence>
<keyword evidence="5" id="KW-0046">Antibiotic resistance</keyword>
<evidence type="ECO:0000256" key="1">
    <source>
        <dbReference type="ARBA" id="ARBA00004141"/>
    </source>
</evidence>
<organism evidence="8 9">
    <name type="scientific">Rugosimonospora africana</name>
    <dbReference type="NCBI Taxonomy" id="556532"/>
    <lineage>
        <taxon>Bacteria</taxon>
        <taxon>Bacillati</taxon>
        <taxon>Actinomycetota</taxon>
        <taxon>Actinomycetes</taxon>
        <taxon>Micromonosporales</taxon>
        <taxon>Micromonosporaceae</taxon>
        <taxon>Rugosimonospora</taxon>
    </lineage>
</organism>
<evidence type="ECO:0000256" key="3">
    <source>
        <dbReference type="ARBA" id="ARBA00022989"/>
    </source>
</evidence>
<dbReference type="PANTHER" id="PTHR43229:SF2">
    <property type="entry name" value="NODULATION PROTEIN J"/>
    <property type="match status" value="1"/>
</dbReference>
<dbReference type="PIRSF" id="PIRSF006648">
    <property type="entry name" value="DrrB"/>
    <property type="match status" value="1"/>
</dbReference>
<dbReference type="RefSeq" id="WP_203920515.1">
    <property type="nucleotide sequence ID" value="NZ_BONZ01000049.1"/>
</dbReference>
<dbReference type="AlphaFoldDB" id="A0A8J3VS64"/>
<sequence>MAAVLSVLETDLMAYRRTWRASVLSSFVLPTLFVLGFGLSVGSFVDRGGQLGPVHYLDFIVPGMLASTALQVAFGESSFPVFSKFEWIRTYHAMVATPLRVVDILGGDLLFLLLRLLTTTVVFLAVTSAFHAVHSWWAIAVLPVAGLLGIAVAAPIFAFAARVDQDGYFPMLMRFVVIPMSLFAGVFFPIDRLPEVLRWLAYISPLWHAVVLCRAATLPGFGVSVLTAVGHLAYLAAWAGAGFWLALRAFRRRLVI</sequence>
<dbReference type="PROSITE" id="PS51012">
    <property type="entry name" value="ABC_TM2"/>
    <property type="match status" value="1"/>
</dbReference>
<dbReference type="Proteomes" id="UP000642748">
    <property type="component" value="Unassembled WGS sequence"/>
</dbReference>
<dbReference type="InterPro" id="IPR013525">
    <property type="entry name" value="ABC2_TM"/>
</dbReference>
<keyword evidence="9" id="KW-1185">Reference proteome</keyword>
<gene>
    <name evidence="8" type="ORF">Raf01_51170</name>
</gene>
<evidence type="ECO:0000256" key="5">
    <source>
        <dbReference type="ARBA" id="ARBA00023251"/>
    </source>
</evidence>
<evidence type="ECO:0000256" key="4">
    <source>
        <dbReference type="ARBA" id="ARBA00023136"/>
    </source>
</evidence>
<keyword evidence="4 6" id="KW-0472">Membrane</keyword>